<sequence>MNGYQQEGRSQDTHSKVIGYLLWILGFTGAHRFYYGKPVTGTIWFFTLGLLGIGWLIDLFLIPAMDREADLRFHAGPVDYNIAWVLLTFLGVFGVHRMYQGKWISGVIYLLTGGLFLFGVLYDFWTLNTQVSLTNAQRRF</sequence>
<feature type="transmembrane region" description="Helical" evidence="5">
    <location>
        <begin position="82"/>
        <end position="99"/>
    </location>
</feature>
<feature type="transmembrane region" description="Helical" evidence="5">
    <location>
        <begin position="42"/>
        <end position="62"/>
    </location>
</feature>
<name>A0ABT5NRZ4_9PSED</name>
<evidence type="ECO:0000313" key="8">
    <source>
        <dbReference type="Proteomes" id="UP001148203"/>
    </source>
</evidence>
<proteinExistence type="predicted"/>
<organism evidence="7 8">
    <name type="scientific">Pseudomonas fontis</name>
    <dbReference type="NCBI Taxonomy" id="2942633"/>
    <lineage>
        <taxon>Bacteria</taxon>
        <taxon>Pseudomonadati</taxon>
        <taxon>Pseudomonadota</taxon>
        <taxon>Gammaproteobacteria</taxon>
        <taxon>Pseudomonadales</taxon>
        <taxon>Pseudomonadaceae</taxon>
        <taxon>Pseudomonas</taxon>
    </lineage>
</organism>
<dbReference type="RefSeq" id="WP_273909957.1">
    <property type="nucleotide sequence ID" value="NZ_JAMDGX010000020.1"/>
</dbReference>
<comment type="caution">
    <text evidence="7">The sequence shown here is derived from an EMBL/GenBank/DDBJ whole genome shotgun (WGS) entry which is preliminary data.</text>
</comment>
<dbReference type="InterPro" id="IPR050932">
    <property type="entry name" value="TM2D1-3-like"/>
</dbReference>
<keyword evidence="2 5" id="KW-0812">Transmembrane</keyword>
<evidence type="ECO:0000256" key="1">
    <source>
        <dbReference type="ARBA" id="ARBA00004141"/>
    </source>
</evidence>
<feature type="domain" description="TM2" evidence="6">
    <location>
        <begin position="78"/>
        <end position="125"/>
    </location>
</feature>
<dbReference type="Pfam" id="PF05154">
    <property type="entry name" value="TM2"/>
    <property type="match status" value="2"/>
</dbReference>
<dbReference type="PANTHER" id="PTHR21016">
    <property type="entry name" value="BETA-AMYLOID BINDING PROTEIN-RELATED"/>
    <property type="match status" value="1"/>
</dbReference>
<feature type="transmembrane region" description="Helical" evidence="5">
    <location>
        <begin position="106"/>
        <end position="125"/>
    </location>
</feature>
<keyword evidence="3 5" id="KW-1133">Transmembrane helix</keyword>
<reference evidence="7 8" key="1">
    <citation type="submission" date="2022-05" db="EMBL/GenBank/DDBJ databases">
        <title>Novel Pseudomonas spp. Isolated from a Rainbow Trout Aquaculture Facility.</title>
        <authorList>
            <person name="Testerman T."/>
            <person name="Graf J."/>
        </authorList>
    </citation>
    <scope>NUCLEOTIDE SEQUENCE [LARGE SCALE GENOMIC DNA]</scope>
    <source>
        <strain evidence="7 8">ID681</strain>
    </source>
</reference>
<feature type="domain" description="TM2" evidence="6">
    <location>
        <begin position="13"/>
        <end position="60"/>
    </location>
</feature>
<dbReference type="Proteomes" id="UP001148203">
    <property type="component" value="Unassembled WGS sequence"/>
</dbReference>
<evidence type="ECO:0000256" key="5">
    <source>
        <dbReference type="SAM" id="Phobius"/>
    </source>
</evidence>
<dbReference type="EMBL" id="JAMDGY010000024">
    <property type="protein sequence ID" value="MDD0990935.1"/>
    <property type="molecule type" value="Genomic_DNA"/>
</dbReference>
<evidence type="ECO:0000259" key="6">
    <source>
        <dbReference type="Pfam" id="PF05154"/>
    </source>
</evidence>
<keyword evidence="8" id="KW-1185">Reference proteome</keyword>
<dbReference type="PANTHER" id="PTHR21016:SF25">
    <property type="entry name" value="TM2 DOMAIN-CONTAINING PROTEIN DDB_G0277895-RELATED"/>
    <property type="match status" value="1"/>
</dbReference>
<gene>
    <name evidence="7" type="ORF">M5G11_10345</name>
</gene>
<protein>
    <submittedName>
        <fullName evidence="7">TM2 domain-containing protein</fullName>
    </submittedName>
</protein>
<keyword evidence="4 5" id="KW-0472">Membrane</keyword>
<evidence type="ECO:0000256" key="3">
    <source>
        <dbReference type="ARBA" id="ARBA00022989"/>
    </source>
</evidence>
<evidence type="ECO:0000256" key="4">
    <source>
        <dbReference type="ARBA" id="ARBA00023136"/>
    </source>
</evidence>
<dbReference type="InterPro" id="IPR007829">
    <property type="entry name" value="TM2"/>
</dbReference>
<evidence type="ECO:0000256" key="2">
    <source>
        <dbReference type="ARBA" id="ARBA00022692"/>
    </source>
</evidence>
<evidence type="ECO:0000313" key="7">
    <source>
        <dbReference type="EMBL" id="MDD0990935.1"/>
    </source>
</evidence>
<feature type="transmembrane region" description="Helical" evidence="5">
    <location>
        <begin position="17"/>
        <end position="35"/>
    </location>
</feature>
<comment type="subcellular location">
    <subcellularLocation>
        <location evidence="1">Membrane</location>
        <topology evidence="1">Multi-pass membrane protein</topology>
    </subcellularLocation>
</comment>
<accession>A0ABT5NRZ4</accession>